<gene>
    <name evidence="1" type="ORF">HNR73_006641</name>
</gene>
<sequence>MTDVARTSDIAAFDGREVTVRGRYAVLDMGRHRLTTTLADGTTLTSNRVAQIVFPDGGFVELGARPAEELDSLEGRDVAARGTLVASPPRQPEWVAQPDTVPTLMAVQEVLAD</sequence>
<dbReference type="Proteomes" id="UP000548476">
    <property type="component" value="Unassembled WGS sequence"/>
</dbReference>
<accession>A0A841FRB3</accession>
<dbReference type="RefSeq" id="WP_184791534.1">
    <property type="nucleotide sequence ID" value="NZ_BONT01000060.1"/>
</dbReference>
<reference evidence="1 2" key="1">
    <citation type="submission" date="2020-08" db="EMBL/GenBank/DDBJ databases">
        <title>Genomic Encyclopedia of Type Strains, Phase IV (KMG-IV): sequencing the most valuable type-strain genomes for metagenomic binning, comparative biology and taxonomic classification.</title>
        <authorList>
            <person name="Goeker M."/>
        </authorList>
    </citation>
    <scope>NUCLEOTIDE SEQUENCE [LARGE SCALE GENOMIC DNA]</scope>
    <source>
        <strain evidence="1 2">YIM 65646</strain>
    </source>
</reference>
<organism evidence="1 2">
    <name type="scientific">Phytomonospora endophytica</name>
    <dbReference type="NCBI Taxonomy" id="714109"/>
    <lineage>
        <taxon>Bacteria</taxon>
        <taxon>Bacillati</taxon>
        <taxon>Actinomycetota</taxon>
        <taxon>Actinomycetes</taxon>
        <taxon>Micromonosporales</taxon>
        <taxon>Micromonosporaceae</taxon>
        <taxon>Phytomonospora</taxon>
    </lineage>
</organism>
<name>A0A841FRB3_9ACTN</name>
<keyword evidence="2" id="KW-1185">Reference proteome</keyword>
<dbReference type="EMBL" id="JACHGT010000018">
    <property type="protein sequence ID" value="MBB6038755.1"/>
    <property type="molecule type" value="Genomic_DNA"/>
</dbReference>
<comment type="caution">
    <text evidence="1">The sequence shown here is derived from an EMBL/GenBank/DDBJ whole genome shotgun (WGS) entry which is preliminary data.</text>
</comment>
<proteinExistence type="predicted"/>
<dbReference type="AlphaFoldDB" id="A0A841FRB3"/>
<protein>
    <submittedName>
        <fullName evidence="1">Uncharacterized protein</fullName>
    </submittedName>
</protein>
<evidence type="ECO:0000313" key="2">
    <source>
        <dbReference type="Proteomes" id="UP000548476"/>
    </source>
</evidence>
<evidence type="ECO:0000313" key="1">
    <source>
        <dbReference type="EMBL" id="MBB6038755.1"/>
    </source>
</evidence>